<dbReference type="Proteomes" id="UP001529510">
    <property type="component" value="Unassembled WGS sequence"/>
</dbReference>
<protein>
    <recommendedName>
        <fullName evidence="2">Ral GTPase-activating protein subunit alpha/beta N-terminal domain-containing protein</fullName>
    </recommendedName>
</protein>
<dbReference type="InterPro" id="IPR046859">
    <property type="entry name" value="RGPA/RALGAPB_N"/>
</dbReference>
<evidence type="ECO:0000259" key="2">
    <source>
        <dbReference type="Pfam" id="PF20412"/>
    </source>
</evidence>
<proteinExistence type="predicted"/>
<dbReference type="AlphaFoldDB" id="A0ABD0P6W5"/>
<feature type="domain" description="Ral GTPase-activating protein subunit alpha/beta N-terminal" evidence="2">
    <location>
        <begin position="1"/>
        <end position="57"/>
    </location>
</feature>
<evidence type="ECO:0000256" key="1">
    <source>
        <dbReference type="ARBA" id="ARBA00022553"/>
    </source>
</evidence>
<evidence type="ECO:0000313" key="3">
    <source>
        <dbReference type="EMBL" id="KAL0169828.1"/>
    </source>
</evidence>
<reference evidence="3 4" key="1">
    <citation type="submission" date="2024-05" db="EMBL/GenBank/DDBJ databases">
        <title>Genome sequencing and assembly of Indian major carp, Cirrhinus mrigala (Hamilton, 1822).</title>
        <authorList>
            <person name="Mohindra V."/>
            <person name="Chowdhury L.M."/>
            <person name="Lal K."/>
            <person name="Jena J.K."/>
        </authorList>
    </citation>
    <scope>NUCLEOTIDE SEQUENCE [LARGE SCALE GENOMIC DNA]</scope>
    <source>
        <strain evidence="3">CM1030</strain>
        <tissue evidence="3">Blood</tissue>
    </source>
</reference>
<keyword evidence="1" id="KW-0597">Phosphoprotein</keyword>
<keyword evidence="4" id="KW-1185">Reference proteome</keyword>
<evidence type="ECO:0000313" key="4">
    <source>
        <dbReference type="Proteomes" id="UP001529510"/>
    </source>
</evidence>
<sequence length="79" mass="9204">TLIVAWIKGNLNVYISRELWDDLLSVLSSLTCWEELVTEWSLTMETLTKVLARNLYSLDLNELPLDKLSEQKQKKHKGK</sequence>
<dbReference type="PANTHER" id="PTHR10063:SF3">
    <property type="entry name" value="RAL GTPASE-ACTIVATING PROTEIN SUBUNIT ALPHA-1"/>
    <property type="match status" value="1"/>
</dbReference>
<dbReference type="InterPro" id="IPR027107">
    <property type="entry name" value="Tuberin/Ral-act_asu"/>
</dbReference>
<dbReference type="PANTHER" id="PTHR10063">
    <property type="entry name" value="TUBERIN"/>
    <property type="match status" value="1"/>
</dbReference>
<gene>
    <name evidence="3" type="ORF">M9458_034424</name>
</gene>
<dbReference type="EMBL" id="JAMKFB020000017">
    <property type="protein sequence ID" value="KAL0169828.1"/>
    <property type="molecule type" value="Genomic_DNA"/>
</dbReference>
<comment type="caution">
    <text evidence="3">The sequence shown here is derived from an EMBL/GenBank/DDBJ whole genome shotgun (WGS) entry which is preliminary data.</text>
</comment>
<name>A0ABD0P6W5_CIRMR</name>
<organism evidence="3 4">
    <name type="scientific">Cirrhinus mrigala</name>
    <name type="common">Mrigala</name>
    <dbReference type="NCBI Taxonomy" id="683832"/>
    <lineage>
        <taxon>Eukaryota</taxon>
        <taxon>Metazoa</taxon>
        <taxon>Chordata</taxon>
        <taxon>Craniata</taxon>
        <taxon>Vertebrata</taxon>
        <taxon>Euteleostomi</taxon>
        <taxon>Actinopterygii</taxon>
        <taxon>Neopterygii</taxon>
        <taxon>Teleostei</taxon>
        <taxon>Ostariophysi</taxon>
        <taxon>Cypriniformes</taxon>
        <taxon>Cyprinidae</taxon>
        <taxon>Labeoninae</taxon>
        <taxon>Labeonini</taxon>
        <taxon>Cirrhinus</taxon>
    </lineage>
</organism>
<feature type="non-terminal residue" evidence="3">
    <location>
        <position position="79"/>
    </location>
</feature>
<dbReference type="Pfam" id="PF20412">
    <property type="entry name" value="RALGAPB_N"/>
    <property type="match status" value="1"/>
</dbReference>
<accession>A0ABD0P6W5</accession>
<feature type="non-terminal residue" evidence="3">
    <location>
        <position position="1"/>
    </location>
</feature>